<feature type="domain" description="ABC transmembrane type-1" evidence="8">
    <location>
        <begin position="93"/>
        <end position="305"/>
    </location>
</feature>
<dbReference type="InterPro" id="IPR051393">
    <property type="entry name" value="ABC_transporter_permease"/>
</dbReference>
<feature type="transmembrane region" description="Helical" evidence="7">
    <location>
        <begin position="130"/>
        <end position="150"/>
    </location>
</feature>
<feature type="transmembrane region" description="Helical" evidence="7">
    <location>
        <begin position="178"/>
        <end position="201"/>
    </location>
</feature>
<feature type="transmembrane region" description="Helical" evidence="7">
    <location>
        <begin position="237"/>
        <end position="257"/>
    </location>
</feature>
<keyword evidence="4 7" id="KW-0812">Transmembrane</keyword>
<evidence type="ECO:0000256" key="1">
    <source>
        <dbReference type="ARBA" id="ARBA00004651"/>
    </source>
</evidence>
<dbReference type="SUPFAM" id="SSF161098">
    <property type="entry name" value="MetI-like"/>
    <property type="match status" value="1"/>
</dbReference>
<comment type="caution">
    <text evidence="9">The sequence shown here is derived from an EMBL/GenBank/DDBJ whole genome shotgun (WGS) entry which is preliminary data.</text>
</comment>
<dbReference type="InterPro" id="IPR035906">
    <property type="entry name" value="MetI-like_sf"/>
</dbReference>
<dbReference type="Pfam" id="PF00528">
    <property type="entry name" value="BPD_transp_1"/>
    <property type="match status" value="1"/>
</dbReference>
<evidence type="ECO:0000256" key="4">
    <source>
        <dbReference type="ARBA" id="ARBA00022692"/>
    </source>
</evidence>
<proteinExistence type="inferred from homology"/>
<dbReference type="Gene3D" id="1.10.3720.10">
    <property type="entry name" value="MetI-like"/>
    <property type="match status" value="1"/>
</dbReference>
<evidence type="ECO:0000313" key="9">
    <source>
        <dbReference type="EMBL" id="MBL0404096.1"/>
    </source>
</evidence>
<evidence type="ECO:0000256" key="7">
    <source>
        <dbReference type="RuleBase" id="RU363032"/>
    </source>
</evidence>
<dbReference type="PROSITE" id="PS50928">
    <property type="entry name" value="ABC_TM1"/>
    <property type="match status" value="1"/>
</dbReference>
<reference evidence="9" key="1">
    <citation type="submission" date="2021-01" db="EMBL/GenBank/DDBJ databases">
        <title>Microvirga sp.</title>
        <authorList>
            <person name="Kim M.K."/>
        </authorList>
    </citation>
    <scope>NUCLEOTIDE SEQUENCE</scope>
    <source>
        <strain evidence="9">5420S-16</strain>
    </source>
</reference>
<comment type="similarity">
    <text evidence="7">Belongs to the binding-protein-dependent transport system permease family.</text>
</comment>
<protein>
    <submittedName>
        <fullName evidence="9">Sugar ABC transporter permease</fullName>
    </submittedName>
</protein>
<keyword evidence="6 7" id="KW-0472">Membrane</keyword>
<dbReference type="PANTHER" id="PTHR30193:SF41">
    <property type="entry name" value="DIACETYLCHITOBIOSE UPTAKE SYSTEM PERMEASE PROTEIN NGCF"/>
    <property type="match status" value="1"/>
</dbReference>
<evidence type="ECO:0000256" key="5">
    <source>
        <dbReference type="ARBA" id="ARBA00022989"/>
    </source>
</evidence>
<keyword evidence="2 7" id="KW-0813">Transport</keyword>
<evidence type="ECO:0000256" key="2">
    <source>
        <dbReference type="ARBA" id="ARBA00022448"/>
    </source>
</evidence>
<evidence type="ECO:0000256" key="3">
    <source>
        <dbReference type="ARBA" id="ARBA00022475"/>
    </source>
</evidence>
<feature type="transmembrane region" description="Helical" evidence="7">
    <location>
        <begin position="33"/>
        <end position="55"/>
    </location>
</feature>
<feature type="transmembrane region" description="Helical" evidence="7">
    <location>
        <begin position="286"/>
        <end position="308"/>
    </location>
</feature>
<evidence type="ECO:0000313" key="10">
    <source>
        <dbReference type="Proteomes" id="UP000605848"/>
    </source>
</evidence>
<evidence type="ECO:0000256" key="6">
    <source>
        <dbReference type="ARBA" id="ARBA00023136"/>
    </source>
</evidence>
<dbReference type="RefSeq" id="WP_202058407.1">
    <property type="nucleotide sequence ID" value="NZ_JAEQMY010000010.1"/>
</dbReference>
<organism evidence="9 10">
    <name type="scientific">Microvirga aerilata</name>
    <dbReference type="NCBI Taxonomy" id="670292"/>
    <lineage>
        <taxon>Bacteria</taxon>
        <taxon>Pseudomonadati</taxon>
        <taxon>Pseudomonadota</taxon>
        <taxon>Alphaproteobacteria</taxon>
        <taxon>Hyphomicrobiales</taxon>
        <taxon>Methylobacteriaceae</taxon>
        <taxon>Microvirga</taxon>
    </lineage>
</organism>
<feature type="transmembrane region" description="Helical" evidence="7">
    <location>
        <begin position="97"/>
        <end position="118"/>
    </location>
</feature>
<dbReference type="PANTHER" id="PTHR30193">
    <property type="entry name" value="ABC TRANSPORTER PERMEASE PROTEIN"/>
    <property type="match status" value="1"/>
</dbReference>
<dbReference type="GO" id="GO:0055085">
    <property type="term" value="P:transmembrane transport"/>
    <property type="evidence" value="ECO:0007669"/>
    <property type="project" value="InterPro"/>
</dbReference>
<name>A0A936Z7P0_9HYPH</name>
<gene>
    <name evidence="9" type="ORF">JKG68_08980</name>
</gene>
<dbReference type="AlphaFoldDB" id="A0A936Z7P0"/>
<evidence type="ECO:0000259" key="8">
    <source>
        <dbReference type="PROSITE" id="PS50928"/>
    </source>
</evidence>
<comment type="subcellular location">
    <subcellularLocation>
        <location evidence="1 7">Cell membrane</location>
        <topology evidence="1 7">Multi-pass membrane protein</topology>
    </subcellularLocation>
</comment>
<sequence length="313" mass="35212">MTAAHSATSPKHIGISPRFAFEPKSSAKRRDGLAALAFLAPYLIFFVLFLAYPFFWGVWISFHDWELVGTLRKFIGLANYWDMFEDPIFRVSIRNTLLFTAITVPVMVAASLGLALALNRENRFHAVLRVIFFTSSVFSVTVATLIWIMVLSPDRGLFAHLFNSLGLQPIAFLGSPDWAMPALTITTVWWSVGFPMILFLAGLQQIPQELYDAARIDNASAWRRLTRITLPSLKRTIVLVVVLQIIGQLQIFGQPLIMTGGGPADRTRSMVQTIYETGFNEWQLGYASAMSLFLFGVMFLASMLQLYISRQED</sequence>
<keyword evidence="3" id="KW-1003">Cell membrane</keyword>
<keyword evidence="10" id="KW-1185">Reference proteome</keyword>
<keyword evidence="5 7" id="KW-1133">Transmembrane helix</keyword>
<dbReference type="CDD" id="cd06261">
    <property type="entry name" value="TM_PBP2"/>
    <property type="match status" value="1"/>
</dbReference>
<dbReference type="Proteomes" id="UP000605848">
    <property type="component" value="Unassembled WGS sequence"/>
</dbReference>
<dbReference type="GO" id="GO:0005886">
    <property type="term" value="C:plasma membrane"/>
    <property type="evidence" value="ECO:0007669"/>
    <property type="project" value="UniProtKB-SubCell"/>
</dbReference>
<accession>A0A936Z7P0</accession>
<dbReference type="EMBL" id="JAEQMY010000010">
    <property type="protein sequence ID" value="MBL0404096.1"/>
    <property type="molecule type" value="Genomic_DNA"/>
</dbReference>
<dbReference type="InterPro" id="IPR000515">
    <property type="entry name" value="MetI-like"/>
</dbReference>